<evidence type="ECO:0000313" key="2">
    <source>
        <dbReference type="Proteomes" id="UP000002194"/>
    </source>
</evidence>
<accession>Q72WE3</accession>
<dbReference type="PATRIC" id="fig|882.5.peg.3233"/>
<dbReference type="SUPFAM" id="SSF69635">
    <property type="entry name" value="Type III secretory system chaperone-like"/>
    <property type="match status" value="1"/>
</dbReference>
<dbReference type="Gene3D" id="3.30.1460.10">
    <property type="match status" value="1"/>
</dbReference>
<dbReference type="RefSeq" id="WP_011176723.1">
    <property type="nucleotide sequence ID" value="NC_005863.1"/>
</dbReference>
<dbReference type="EMBL" id="AE017286">
    <property type="protein sequence ID" value="AAS94453.1"/>
    <property type="molecule type" value="Genomic_DNA"/>
</dbReference>
<dbReference type="AlphaFoldDB" id="Q72WE3"/>
<dbReference type="EnsemblBacteria" id="AAS94453">
    <property type="protein sequence ID" value="AAS94453"/>
    <property type="gene ID" value="DVUA0146"/>
</dbReference>
<dbReference type="Pfam" id="PF05932">
    <property type="entry name" value="CesT"/>
    <property type="match status" value="1"/>
</dbReference>
<dbReference type="CDD" id="cd16364">
    <property type="entry name" value="T3SC_I-like"/>
    <property type="match status" value="1"/>
</dbReference>
<name>Q72WE3_NITV2</name>
<dbReference type="GO" id="GO:0030254">
    <property type="term" value="P:protein secretion by the type III secretion system"/>
    <property type="evidence" value="ECO:0007669"/>
    <property type="project" value="InterPro"/>
</dbReference>
<dbReference type="InterPro" id="IPR010261">
    <property type="entry name" value="Tir_chaperone"/>
</dbReference>
<sequence>MDMTTLVESLGRACGIDLAFTEGRCTLRFDDAHEVTFEQDGDALLLHGVVGDDSRLADPVNLRLLLAASCLGAETDGGALSLWPRTGDVVLWKRYDAFTDYPAFERAVNAFLAQVIHWKGRLDALPAVASGNAGGAGGATGMPGASGPLPGGMIMV</sequence>
<organism evidence="1 2">
    <name type="scientific">Nitratidesulfovibrio vulgaris (strain ATCC 29579 / DSM 644 / CCUG 34227 / NCIMB 8303 / VKM B-1760 / Hildenborough)</name>
    <name type="common">Desulfovibrio vulgaris</name>
    <dbReference type="NCBI Taxonomy" id="882"/>
    <lineage>
        <taxon>Bacteria</taxon>
        <taxon>Pseudomonadati</taxon>
        <taxon>Thermodesulfobacteriota</taxon>
        <taxon>Desulfovibrionia</taxon>
        <taxon>Desulfovibrionales</taxon>
        <taxon>Desulfovibrionaceae</taxon>
        <taxon>Nitratidesulfovibrio</taxon>
    </lineage>
</organism>
<dbReference type="IntAct" id="Q72WE3">
    <property type="interactions" value="1"/>
</dbReference>
<protein>
    <recommendedName>
        <fullName evidence="3">Tir chaperone family protein</fullName>
    </recommendedName>
</protein>
<dbReference type="HOGENOM" id="CLU_1802350_0_0_7"/>
<gene>
    <name evidence="1" type="ordered locus">DVUA0146</name>
</gene>
<dbReference type="Proteomes" id="UP000002194">
    <property type="component" value="Plasmid pDV"/>
</dbReference>
<keyword evidence="2" id="KW-1185">Reference proteome</keyword>
<proteinExistence type="predicted"/>
<reference evidence="1 2" key="1">
    <citation type="journal article" date="2004" name="Nat. Biotechnol.">
        <title>The genome sequence of the anaerobic, sulfate-reducing bacterium Desulfovibrio vulgaris Hildenborough.</title>
        <authorList>
            <person name="Heidelberg J.F."/>
            <person name="Seshadri R."/>
            <person name="Haveman S.A."/>
            <person name="Hemme C.L."/>
            <person name="Paulsen I.T."/>
            <person name="Kolonay J.F."/>
            <person name="Eisen J.A."/>
            <person name="Ward N."/>
            <person name="Methe B."/>
            <person name="Brinkac L.M."/>
            <person name="Daugherty S.C."/>
            <person name="Deboy R.T."/>
            <person name="Dodson R.J."/>
            <person name="Durkin A.S."/>
            <person name="Madupu R."/>
            <person name="Nelson W.C."/>
            <person name="Sullivan S.A."/>
            <person name="Fouts D."/>
            <person name="Haft D.H."/>
            <person name="Selengut J."/>
            <person name="Peterson J.D."/>
            <person name="Davidsen T.M."/>
            <person name="Zafar N."/>
            <person name="Zhou L."/>
            <person name="Radune D."/>
            <person name="Dimitrov G."/>
            <person name="Hance M."/>
            <person name="Tran K."/>
            <person name="Khouri H."/>
            <person name="Gill J."/>
            <person name="Utterback T.R."/>
            <person name="Feldblyum T.V."/>
            <person name="Wall J.D."/>
            <person name="Voordouw G."/>
            <person name="Fraser C.M."/>
        </authorList>
    </citation>
    <scope>NUCLEOTIDE SEQUENCE [LARGE SCALE GENOMIC DNA]</scope>
    <source>
        <strain evidence="2">ATCC 29579 / DSM 644 / NCIMB 8303 / VKM B-1760 / Hildenborough</strain>
        <plasmid evidence="2">pDV</plasmid>
    </source>
</reference>
<dbReference type="OrthoDB" id="7061031at2"/>
<evidence type="ECO:0008006" key="3">
    <source>
        <dbReference type="Google" id="ProtNLM"/>
    </source>
</evidence>
<dbReference type="KEGG" id="dvu:DVUA0146"/>
<geneLocation type="plasmid" evidence="1 2">
    <name>pDV</name>
</geneLocation>
<dbReference type="SMR" id="Q72WE3"/>
<keyword evidence="1" id="KW-0614">Plasmid</keyword>
<evidence type="ECO:0000313" key="1">
    <source>
        <dbReference type="EMBL" id="AAS94453.1"/>
    </source>
</evidence>